<feature type="compositionally biased region" description="Basic and acidic residues" evidence="1">
    <location>
        <begin position="298"/>
        <end position="314"/>
    </location>
</feature>
<feature type="domain" description="BZIP" evidence="2">
    <location>
        <begin position="383"/>
        <end position="446"/>
    </location>
</feature>
<accession>A0A9P0G546</accession>
<feature type="region of interest" description="Disordered" evidence="1">
    <location>
        <begin position="288"/>
        <end position="330"/>
    </location>
</feature>
<feature type="compositionally biased region" description="Basic residues" evidence="1">
    <location>
        <begin position="315"/>
        <end position="325"/>
    </location>
</feature>
<gene>
    <name evidence="3" type="ORF">BEMITA_LOCUS14037</name>
</gene>
<dbReference type="EMBL" id="OU963870">
    <property type="protein sequence ID" value="CAH0778195.1"/>
    <property type="molecule type" value="Genomic_DNA"/>
</dbReference>
<dbReference type="GO" id="GO:0003700">
    <property type="term" value="F:DNA-binding transcription factor activity"/>
    <property type="evidence" value="ECO:0007669"/>
    <property type="project" value="InterPro"/>
</dbReference>
<dbReference type="AlphaFoldDB" id="A0A9P0G546"/>
<organism evidence="3 4">
    <name type="scientific">Bemisia tabaci</name>
    <name type="common">Sweetpotato whitefly</name>
    <name type="synonym">Aleurodes tabaci</name>
    <dbReference type="NCBI Taxonomy" id="7038"/>
    <lineage>
        <taxon>Eukaryota</taxon>
        <taxon>Metazoa</taxon>
        <taxon>Ecdysozoa</taxon>
        <taxon>Arthropoda</taxon>
        <taxon>Hexapoda</taxon>
        <taxon>Insecta</taxon>
        <taxon>Pterygota</taxon>
        <taxon>Neoptera</taxon>
        <taxon>Paraneoptera</taxon>
        <taxon>Hemiptera</taxon>
        <taxon>Sternorrhyncha</taxon>
        <taxon>Aleyrodoidea</taxon>
        <taxon>Aleyrodidae</taxon>
        <taxon>Aleyrodinae</taxon>
        <taxon>Bemisia</taxon>
    </lineage>
</organism>
<feature type="region of interest" description="Disordered" evidence="1">
    <location>
        <begin position="389"/>
        <end position="408"/>
    </location>
</feature>
<dbReference type="SUPFAM" id="SSF57959">
    <property type="entry name" value="Leucine zipper domain"/>
    <property type="match status" value="1"/>
</dbReference>
<dbReference type="Proteomes" id="UP001152759">
    <property type="component" value="Chromosome 9"/>
</dbReference>
<feature type="compositionally biased region" description="Basic and acidic residues" evidence="1">
    <location>
        <begin position="389"/>
        <end position="398"/>
    </location>
</feature>
<dbReference type="Gene3D" id="1.20.5.170">
    <property type="match status" value="1"/>
</dbReference>
<reference evidence="3" key="1">
    <citation type="submission" date="2021-12" db="EMBL/GenBank/DDBJ databases">
        <authorList>
            <person name="King R."/>
        </authorList>
    </citation>
    <scope>NUCLEOTIDE SEQUENCE</scope>
</reference>
<dbReference type="CDD" id="cd14813">
    <property type="entry name" value="bZIP_BmCbz-like"/>
    <property type="match status" value="1"/>
</dbReference>
<dbReference type="InterPro" id="IPR004827">
    <property type="entry name" value="bZIP"/>
</dbReference>
<protein>
    <recommendedName>
        <fullName evidence="2">BZIP domain-containing protein</fullName>
    </recommendedName>
</protein>
<keyword evidence="4" id="KW-1185">Reference proteome</keyword>
<evidence type="ECO:0000313" key="4">
    <source>
        <dbReference type="Proteomes" id="UP001152759"/>
    </source>
</evidence>
<dbReference type="KEGG" id="btab:109040365"/>
<proteinExistence type="predicted"/>
<sequence>MISQQVKVINNITSSEALKAGIITFEEVLNQKSRGRCGQEQGKPKWGGFLGENSASLAATSIPPVMMDTPSTWWTEDFVDLTSFTTTVVDERGINQSSSATGESDVPAMKMDEINSLMDVPTFAWLEEDDKSGVESLTPSPGTNSGKLYPPQGGKVTSLNFRKPANNSLVGRRDAQLKLDLTLAAEPLASSDSPSSFVQTSQVPAQKKELNMTTPDILGPLTDKNSSFNLLAYVFEEDKYPTDVDGKTANVLNTPEIKPEQLDIQPLFTPKAEEPLLAPLVAIKEEPEEVEVPNVSPKESKEIKTNAPVKEEKKRRAPPARRRPSRPKEKVAVVEPRIKIELDEYRPVLFRNKTNSLSENILYPPQKKRKLSTTSEDSSVYTDDKYRELRDKNNEASRRSRMNRKSREVEMKIQAEELEATNSALKSKADELQRLVDRLRATLMEVMVRKC</sequence>
<name>A0A9P0G546_BEMTA</name>
<feature type="compositionally biased region" description="Polar residues" evidence="1">
    <location>
        <begin position="135"/>
        <end position="146"/>
    </location>
</feature>
<dbReference type="SMART" id="SM00338">
    <property type="entry name" value="BRLZ"/>
    <property type="match status" value="1"/>
</dbReference>
<dbReference type="InterPro" id="IPR046347">
    <property type="entry name" value="bZIP_sf"/>
</dbReference>
<evidence type="ECO:0000259" key="2">
    <source>
        <dbReference type="PROSITE" id="PS50217"/>
    </source>
</evidence>
<feature type="region of interest" description="Disordered" evidence="1">
    <location>
        <begin position="130"/>
        <end position="161"/>
    </location>
</feature>
<dbReference type="GO" id="GO:0005634">
    <property type="term" value="C:nucleus"/>
    <property type="evidence" value="ECO:0007669"/>
    <property type="project" value="UniProtKB-ARBA"/>
</dbReference>
<dbReference type="Pfam" id="PF07716">
    <property type="entry name" value="bZIP_2"/>
    <property type="match status" value="1"/>
</dbReference>
<evidence type="ECO:0000313" key="3">
    <source>
        <dbReference type="EMBL" id="CAH0778195.1"/>
    </source>
</evidence>
<dbReference type="PROSITE" id="PS50217">
    <property type="entry name" value="BZIP"/>
    <property type="match status" value="1"/>
</dbReference>
<evidence type="ECO:0000256" key="1">
    <source>
        <dbReference type="SAM" id="MobiDB-lite"/>
    </source>
</evidence>